<dbReference type="GeneID" id="54783894"/>
<comment type="caution">
    <text evidence="2">The sequence shown here is derived from an EMBL/GenBank/DDBJ whole genome shotgun (WGS) entry which is preliminary data.</text>
</comment>
<dbReference type="RefSeq" id="XP_034009867.1">
    <property type="nucleotide sequence ID" value="XM_034158204.1"/>
</dbReference>
<sequence>MMMSSTVPSTYDRSSPPKLPPITQIIPGIDTLPRLPLPSVRRDGPFQYRPQLYMRSLPRTGSVSPNPPPQPSTIAAWLPSPLTSPSQPGADAPVLVPPVALEPLPPDQFHQLAMDTARGFAVIPHADPHLVSLAQHDLNRFYHQVCDMVPDTDGVDIVARTRAMLTPIVLTHYFSLSQACAVSGVKPPPIPFKHTPRMFAIFTPAHLEAMRHTDASPESAQALARDPSFHPISWQAILHQFAALDRRRESSPAVPSHEQTVSVSPKATKIRRFSCPYYNSARKCSRFGSFSREKLLKSHLRQVHTSSRNADTGAIRCRECQVTFESHSQFYRHCQRCARPN</sequence>
<evidence type="ECO:0000313" key="2">
    <source>
        <dbReference type="EMBL" id="KAA8897266.1"/>
    </source>
</evidence>
<gene>
    <name evidence="2" type="ORF">DIURU_005243</name>
</gene>
<name>A0A642UHX1_DIURU</name>
<keyword evidence="3" id="KW-1185">Reference proteome</keyword>
<protein>
    <submittedName>
        <fullName evidence="2">Uncharacterized protein</fullName>
    </submittedName>
</protein>
<feature type="compositionally biased region" description="Polar residues" evidence="1">
    <location>
        <begin position="1"/>
        <end position="13"/>
    </location>
</feature>
<organism evidence="2 3">
    <name type="scientific">Diutina rugosa</name>
    <name type="common">Yeast</name>
    <name type="synonym">Candida rugosa</name>
    <dbReference type="NCBI Taxonomy" id="5481"/>
    <lineage>
        <taxon>Eukaryota</taxon>
        <taxon>Fungi</taxon>
        <taxon>Dikarya</taxon>
        <taxon>Ascomycota</taxon>
        <taxon>Saccharomycotina</taxon>
        <taxon>Pichiomycetes</taxon>
        <taxon>Debaryomycetaceae</taxon>
        <taxon>Diutina</taxon>
    </lineage>
</organism>
<dbReference type="EMBL" id="SWFT01000158">
    <property type="protein sequence ID" value="KAA8897266.1"/>
    <property type="molecule type" value="Genomic_DNA"/>
</dbReference>
<feature type="region of interest" description="Disordered" evidence="1">
    <location>
        <begin position="1"/>
        <end position="23"/>
    </location>
</feature>
<dbReference type="AlphaFoldDB" id="A0A642UHX1"/>
<proteinExistence type="predicted"/>
<evidence type="ECO:0000256" key="1">
    <source>
        <dbReference type="SAM" id="MobiDB-lite"/>
    </source>
</evidence>
<accession>A0A642UHX1</accession>
<reference evidence="2 3" key="1">
    <citation type="submission" date="2019-07" db="EMBL/GenBank/DDBJ databases">
        <title>Genome assembly of two rare yeast pathogens: Diutina rugosa and Trichomonascus ciferrii.</title>
        <authorList>
            <person name="Mixao V."/>
            <person name="Saus E."/>
            <person name="Hansen A."/>
            <person name="Lass-Flor C."/>
            <person name="Gabaldon T."/>
        </authorList>
    </citation>
    <scope>NUCLEOTIDE SEQUENCE [LARGE SCALE GENOMIC DNA]</scope>
    <source>
        <strain evidence="2 3">CBS 613</strain>
    </source>
</reference>
<dbReference type="Proteomes" id="UP000449547">
    <property type="component" value="Unassembled WGS sequence"/>
</dbReference>
<evidence type="ECO:0000313" key="3">
    <source>
        <dbReference type="Proteomes" id="UP000449547"/>
    </source>
</evidence>
<dbReference type="VEuPathDB" id="FungiDB:DIURU_005243"/>